<protein>
    <submittedName>
        <fullName evidence="2">Uncharacterized protein</fullName>
    </submittedName>
</protein>
<dbReference type="KEGG" id="mac:MA_0196"/>
<dbReference type="InParanoid" id="Q8TU77"/>
<keyword evidence="1" id="KW-0472">Membrane</keyword>
<dbReference type="AlphaFoldDB" id="Q8TU77"/>
<keyword evidence="1" id="KW-1133">Transmembrane helix</keyword>
<reference evidence="2 3" key="1">
    <citation type="journal article" date="2002" name="Genome Res.">
        <title>The genome of Methanosarcina acetivorans reveals extensive metabolic and physiological diversity.</title>
        <authorList>
            <person name="Galagan J.E."/>
            <person name="Nusbaum C."/>
            <person name="Roy A."/>
            <person name="Endrizzi M.G."/>
            <person name="Macdonald P."/>
            <person name="FitzHugh W."/>
            <person name="Calvo S."/>
            <person name="Engels R."/>
            <person name="Smirnov S."/>
            <person name="Atnoor D."/>
            <person name="Brown A."/>
            <person name="Allen N."/>
            <person name="Naylor J."/>
            <person name="Stange-Thomann N."/>
            <person name="DeArellano K."/>
            <person name="Johnson R."/>
            <person name="Linton L."/>
            <person name="McEwan P."/>
            <person name="McKernan K."/>
            <person name="Talamas J."/>
            <person name="Tirrell A."/>
            <person name="Ye W."/>
            <person name="Zimmer A."/>
            <person name="Barber R.D."/>
            <person name="Cann I."/>
            <person name="Graham D.E."/>
            <person name="Grahame D.A."/>
            <person name="Guss A."/>
            <person name="Hedderich R."/>
            <person name="Ingram-Smith C."/>
            <person name="Kuettner C.H."/>
            <person name="Krzycki J.A."/>
            <person name="Leigh J.A."/>
            <person name="Li W."/>
            <person name="Liu J."/>
            <person name="Mukhopadhyay B."/>
            <person name="Reeve J.N."/>
            <person name="Smith K."/>
            <person name="Springer T.A."/>
            <person name="Umayam L.A."/>
            <person name="White O."/>
            <person name="White R.H."/>
            <person name="de Macario E.C."/>
            <person name="Ferry J.G."/>
            <person name="Jarrell K.F."/>
            <person name="Jing H."/>
            <person name="Macario A.J.L."/>
            <person name="Paulsen I."/>
            <person name="Pritchett M."/>
            <person name="Sowers K.R."/>
            <person name="Swanson R.V."/>
            <person name="Zinder S.H."/>
            <person name="Lander E."/>
            <person name="Metcalf W.W."/>
            <person name="Birren B."/>
        </authorList>
    </citation>
    <scope>NUCLEOTIDE SEQUENCE [LARGE SCALE GENOMIC DNA]</scope>
    <source>
        <strain evidence="3">ATCC 35395 / DSM 2834 / JCM 12185 / C2A</strain>
    </source>
</reference>
<name>Q8TU77_METAC</name>
<feature type="transmembrane region" description="Helical" evidence="1">
    <location>
        <begin position="37"/>
        <end position="55"/>
    </location>
</feature>
<accession>Q8TU77</accession>
<sequence length="160" mass="18454">MGFDVILPCVFVHIAVHKAHFGLICHQPYSCRYCCRINAYLCTVAPFFSAALRLYPERFSTVRTDPYHFLTLLTIHAFSPVTEKIPALLIIRIILYILDYISLLSIVRILVLPQFLSWWILLVNSLMEYQDSGPLYWSFMCRGGGLKRAILKSFFRGSCP</sequence>
<evidence type="ECO:0000313" key="3">
    <source>
        <dbReference type="Proteomes" id="UP000002487"/>
    </source>
</evidence>
<evidence type="ECO:0000256" key="1">
    <source>
        <dbReference type="SAM" id="Phobius"/>
    </source>
</evidence>
<dbReference type="EnsemblBacteria" id="AAM03649">
    <property type="protein sequence ID" value="AAM03649"/>
    <property type="gene ID" value="MA_0196"/>
</dbReference>
<organism evidence="2 3">
    <name type="scientific">Methanosarcina acetivorans (strain ATCC 35395 / DSM 2834 / JCM 12185 / C2A)</name>
    <dbReference type="NCBI Taxonomy" id="188937"/>
    <lineage>
        <taxon>Archaea</taxon>
        <taxon>Methanobacteriati</taxon>
        <taxon>Methanobacteriota</taxon>
        <taxon>Stenosarchaea group</taxon>
        <taxon>Methanomicrobia</taxon>
        <taxon>Methanosarcinales</taxon>
        <taxon>Methanosarcinaceae</taxon>
        <taxon>Methanosarcina</taxon>
    </lineage>
</organism>
<keyword evidence="1" id="KW-0812">Transmembrane</keyword>
<feature type="transmembrane region" description="Helical" evidence="1">
    <location>
        <begin position="100"/>
        <end position="122"/>
    </location>
</feature>
<keyword evidence="3" id="KW-1185">Reference proteome</keyword>
<dbReference type="HOGENOM" id="CLU_1648293_0_0_2"/>
<feature type="transmembrane region" description="Helical" evidence="1">
    <location>
        <begin position="67"/>
        <end position="94"/>
    </location>
</feature>
<proteinExistence type="predicted"/>
<dbReference type="Proteomes" id="UP000002487">
    <property type="component" value="Chromosome"/>
</dbReference>
<dbReference type="EMBL" id="AE010299">
    <property type="protein sequence ID" value="AAM03649.1"/>
    <property type="molecule type" value="Genomic_DNA"/>
</dbReference>
<gene>
    <name evidence="2" type="ordered locus">MA_0196</name>
</gene>
<evidence type="ECO:0000313" key="2">
    <source>
        <dbReference type="EMBL" id="AAM03649.1"/>
    </source>
</evidence>